<evidence type="ECO:0000256" key="3">
    <source>
        <dbReference type="ARBA" id="ARBA00022692"/>
    </source>
</evidence>
<comment type="subcellular location">
    <subcellularLocation>
        <location evidence="1">Membrane</location>
        <topology evidence="1">Multi-pass membrane protein</topology>
    </subcellularLocation>
</comment>
<proteinExistence type="predicted"/>
<evidence type="ECO:0000256" key="7">
    <source>
        <dbReference type="SAM" id="Phobius"/>
    </source>
</evidence>
<dbReference type="OMA" id="AWTEDDA"/>
<dbReference type="GO" id="GO:0016020">
    <property type="term" value="C:membrane"/>
    <property type="evidence" value="ECO:0007669"/>
    <property type="project" value="UniProtKB-SubCell"/>
</dbReference>
<feature type="transmembrane region" description="Helical" evidence="7">
    <location>
        <begin position="51"/>
        <end position="68"/>
    </location>
</feature>
<evidence type="ECO:0000256" key="1">
    <source>
        <dbReference type="ARBA" id="ARBA00004141"/>
    </source>
</evidence>
<dbReference type="InterPro" id="IPR036259">
    <property type="entry name" value="MFS_trans_sf"/>
</dbReference>
<evidence type="ECO:0000256" key="5">
    <source>
        <dbReference type="ARBA" id="ARBA00023136"/>
    </source>
</evidence>
<accession>M7T858</accession>
<feature type="transmembrane region" description="Helical" evidence="7">
    <location>
        <begin position="329"/>
        <end position="348"/>
    </location>
</feature>
<gene>
    <name evidence="8" type="ORF">UCREL1_108</name>
</gene>
<sequence length="422" mass="46879">MGDSVHQQDIDSAPGVKEKEAELEKSTSLRTEPAVEYAIDPADERRVLRKIDLIVMPAMTFVYFFQYLDKQTINYASVFGLNDDLSLSGTQFSWVVTLFYFGQLTSEFPASYLLSRYPVTKVVGVTMRREHPVRVAIWSSMAGAAQIVGAILMYLIGQAPPMAIENWRVMFIVCGCATILSGFVFIFCVPADGNSAWFFDEKEKRVAVERLLLERATRDKSFSSLVVKGFGFSKFNTMLVGLPSGALQVTLILSCAFAMHHTNNYRWFWGVIATTIPLIGSILLLCLPQSASWGIVVSTWLAAQSTDLILVSLSFIASNINGNTKKSTVSALYFIGYSAGCIIGPQLWQSEDAPRYNKGCISSIVSWVLLYASIMAYHFSCKRENKRREGIAPDHAQFEGGTGVALQSDHTDTEDLKFRYAL</sequence>
<evidence type="ECO:0000313" key="8">
    <source>
        <dbReference type="EMBL" id="EMR72837.1"/>
    </source>
</evidence>
<keyword evidence="9" id="KW-1185">Reference proteome</keyword>
<feature type="compositionally biased region" description="Basic and acidic residues" evidence="6">
    <location>
        <begin position="16"/>
        <end position="27"/>
    </location>
</feature>
<dbReference type="eggNOG" id="KOG2533">
    <property type="taxonomic scope" value="Eukaryota"/>
</dbReference>
<dbReference type="PANTHER" id="PTHR43791:SF103">
    <property type="entry name" value="MAJOR FACILITATOR SUPERFAMILY (MFS) PROFILE DOMAIN-CONTAINING PROTEIN-RELATED"/>
    <property type="match status" value="1"/>
</dbReference>
<dbReference type="Gene3D" id="1.20.1250.20">
    <property type="entry name" value="MFS general substrate transporter like domains"/>
    <property type="match status" value="2"/>
</dbReference>
<keyword evidence="3 7" id="KW-0812">Transmembrane</keyword>
<dbReference type="EMBL" id="KB705371">
    <property type="protein sequence ID" value="EMR72837.1"/>
    <property type="molecule type" value="Genomic_DNA"/>
</dbReference>
<evidence type="ECO:0000256" key="2">
    <source>
        <dbReference type="ARBA" id="ARBA00022448"/>
    </source>
</evidence>
<dbReference type="GO" id="GO:0022857">
    <property type="term" value="F:transmembrane transporter activity"/>
    <property type="evidence" value="ECO:0007669"/>
    <property type="project" value="TreeGrafter"/>
</dbReference>
<feature type="transmembrane region" description="Helical" evidence="7">
    <location>
        <begin position="294"/>
        <end position="317"/>
    </location>
</feature>
<dbReference type="HOGENOM" id="CLU_001265_0_5_1"/>
<feature type="region of interest" description="Disordered" evidence="6">
    <location>
        <begin position="1"/>
        <end position="28"/>
    </location>
</feature>
<name>M7T858_EUTLA</name>
<dbReference type="Proteomes" id="UP000012174">
    <property type="component" value="Unassembled WGS sequence"/>
</dbReference>
<reference evidence="9" key="1">
    <citation type="journal article" date="2013" name="Genome Announc.">
        <title>Draft genome sequence of the grapevine dieback fungus Eutypa lata UCR-EL1.</title>
        <authorList>
            <person name="Blanco-Ulate B."/>
            <person name="Rolshausen P.E."/>
            <person name="Cantu D."/>
        </authorList>
    </citation>
    <scope>NUCLEOTIDE SEQUENCE [LARGE SCALE GENOMIC DNA]</scope>
    <source>
        <strain evidence="9">UCR-EL1</strain>
    </source>
</reference>
<evidence type="ECO:0000256" key="4">
    <source>
        <dbReference type="ARBA" id="ARBA00022989"/>
    </source>
</evidence>
<keyword evidence="5 7" id="KW-0472">Membrane</keyword>
<feature type="transmembrane region" description="Helical" evidence="7">
    <location>
        <begin position="135"/>
        <end position="157"/>
    </location>
</feature>
<evidence type="ECO:0000313" key="9">
    <source>
        <dbReference type="Proteomes" id="UP000012174"/>
    </source>
</evidence>
<dbReference type="OrthoDB" id="6730379at2759"/>
<evidence type="ECO:0000256" key="6">
    <source>
        <dbReference type="SAM" id="MobiDB-lite"/>
    </source>
</evidence>
<feature type="transmembrane region" description="Helical" evidence="7">
    <location>
        <begin position="267"/>
        <end position="287"/>
    </location>
</feature>
<dbReference type="KEGG" id="ela:UCREL1_108"/>
<feature type="transmembrane region" description="Helical" evidence="7">
    <location>
        <begin position="360"/>
        <end position="379"/>
    </location>
</feature>
<protein>
    <submittedName>
        <fullName evidence="8">Putative pantothenate transporter protein</fullName>
    </submittedName>
</protein>
<feature type="transmembrane region" description="Helical" evidence="7">
    <location>
        <begin position="169"/>
        <end position="189"/>
    </location>
</feature>
<feature type="transmembrane region" description="Helical" evidence="7">
    <location>
        <begin position="92"/>
        <end position="114"/>
    </location>
</feature>
<dbReference type="AlphaFoldDB" id="M7T858"/>
<dbReference type="PANTHER" id="PTHR43791">
    <property type="entry name" value="PERMEASE-RELATED"/>
    <property type="match status" value="1"/>
</dbReference>
<keyword evidence="2" id="KW-0813">Transport</keyword>
<organism evidence="8 9">
    <name type="scientific">Eutypa lata (strain UCR-EL1)</name>
    <name type="common">Grapevine dieback disease fungus</name>
    <name type="synonym">Eutypa armeniacae</name>
    <dbReference type="NCBI Taxonomy" id="1287681"/>
    <lineage>
        <taxon>Eukaryota</taxon>
        <taxon>Fungi</taxon>
        <taxon>Dikarya</taxon>
        <taxon>Ascomycota</taxon>
        <taxon>Pezizomycotina</taxon>
        <taxon>Sordariomycetes</taxon>
        <taxon>Xylariomycetidae</taxon>
        <taxon>Xylariales</taxon>
        <taxon>Diatrypaceae</taxon>
        <taxon>Eutypa</taxon>
    </lineage>
</organism>
<dbReference type="SUPFAM" id="SSF103473">
    <property type="entry name" value="MFS general substrate transporter"/>
    <property type="match status" value="1"/>
</dbReference>
<keyword evidence="4 7" id="KW-1133">Transmembrane helix</keyword>